<sequence>MSSASDLLSALESIRVDNCVSLVIVTAIVYDYILNFSREVEYIWCKPWTSITAMYVLVRYIGLYWGVIDGLAGSTFVPGPVTVSTVIFLVCSWAFPVFLGAADLIMILRVYTMWDRSKKILGILLFIYVPQIISAFVFTGIYNNPKSYFSVSIAQVLDLAYCNYANSALVSTFLYFMVPRFVFSVVLFVLAITQTLKESVRFYRAMNQWQINEFVGLLARDGIFYFAMNVVFNVSVVLQQGPQWNTASLLILSMLNFVSFCPLVPRFVLDLREMHDRSLVGNSVHGLDSASGGWSQPIPAFARDVTTSGMLSSSDIGSGEDLDIEVGLDGSEAIRLGTMAISGARQV</sequence>
<reference evidence="3" key="1">
    <citation type="submission" date="2019-10" db="EMBL/GenBank/DDBJ databases">
        <authorList>
            <consortium name="DOE Joint Genome Institute"/>
            <person name="Kuo A."/>
            <person name="Miyauchi S."/>
            <person name="Kiss E."/>
            <person name="Drula E."/>
            <person name="Kohler A."/>
            <person name="Sanchez-Garcia M."/>
            <person name="Andreopoulos B."/>
            <person name="Barry K.W."/>
            <person name="Bonito G."/>
            <person name="Buee M."/>
            <person name="Carver A."/>
            <person name="Chen C."/>
            <person name="Cichocki N."/>
            <person name="Clum A."/>
            <person name="Culley D."/>
            <person name="Crous P.W."/>
            <person name="Fauchery L."/>
            <person name="Girlanda M."/>
            <person name="Hayes R."/>
            <person name="Keri Z."/>
            <person name="LaButti K."/>
            <person name="Lipzen A."/>
            <person name="Lombard V."/>
            <person name="Magnuson J."/>
            <person name="Maillard F."/>
            <person name="Morin E."/>
            <person name="Murat C."/>
            <person name="Nolan M."/>
            <person name="Ohm R."/>
            <person name="Pangilinan J."/>
            <person name="Pereira M."/>
            <person name="Perotto S."/>
            <person name="Peter M."/>
            <person name="Riley R."/>
            <person name="Sitrit Y."/>
            <person name="Stielow B."/>
            <person name="Szollosi G."/>
            <person name="Zifcakova L."/>
            <person name="Stursova M."/>
            <person name="Spatafora J.W."/>
            <person name="Tedersoo L."/>
            <person name="Vaario L.-M."/>
            <person name="Yamada A."/>
            <person name="Yan M."/>
            <person name="Wang P."/>
            <person name="Xu J."/>
            <person name="Bruns T."/>
            <person name="Baldrian P."/>
            <person name="Vilgalys R."/>
            <person name="Henrissat B."/>
            <person name="Grigoriev I.V."/>
            <person name="Hibbett D."/>
            <person name="Nagy L.G."/>
            <person name="Martin F.M."/>
        </authorList>
    </citation>
    <scope>NUCLEOTIDE SEQUENCE</scope>
    <source>
        <strain evidence="3">BED1</strain>
    </source>
</reference>
<feature type="transmembrane region" description="Helical" evidence="1">
    <location>
        <begin position="214"/>
        <end position="237"/>
    </location>
</feature>
<comment type="caution">
    <text evidence="3">The sequence shown here is derived from an EMBL/GenBank/DDBJ whole genome shotgun (WGS) entry which is preliminary data.</text>
</comment>
<keyword evidence="1" id="KW-0472">Membrane</keyword>
<organism evidence="3 4">
    <name type="scientific">Boletus edulis BED1</name>
    <dbReference type="NCBI Taxonomy" id="1328754"/>
    <lineage>
        <taxon>Eukaryota</taxon>
        <taxon>Fungi</taxon>
        <taxon>Dikarya</taxon>
        <taxon>Basidiomycota</taxon>
        <taxon>Agaricomycotina</taxon>
        <taxon>Agaricomycetes</taxon>
        <taxon>Agaricomycetidae</taxon>
        <taxon>Boletales</taxon>
        <taxon>Boletineae</taxon>
        <taxon>Boletaceae</taxon>
        <taxon>Boletoideae</taxon>
        <taxon>Boletus</taxon>
    </lineage>
</organism>
<keyword evidence="4" id="KW-1185">Reference proteome</keyword>
<evidence type="ECO:0000256" key="1">
    <source>
        <dbReference type="SAM" id="Phobius"/>
    </source>
</evidence>
<dbReference type="AlphaFoldDB" id="A0AAD4BH13"/>
<protein>
    <recommendedName>
        <fullName evidence="2">DUF6533 domain-containing protein</fullName>
    </recommendedName>
</protein>
<dbReference type="InterPro" id="IPR045340">
    <property type="entry name" value="DUF6533"/>
</dbReference>
<dbReference type="Pfam" id="PF20151">
    <property type="entry name" value="DUF6533"/>
    <property type="match status" value="1"/>
</dbReference>
<dbReference type="EMBL" id="WHUW01000070">
    <property type="protein sequence ID" value="KAF8428931.1"/>
    <property type="molecule type" value="Genomic_DNA"/>
</dbReference>
<evidence type="ECO:0000313" key="3">
    <source>
        <dbReference type="EMBL" id="KAF8428931.1"/>
    </source>
</evidence>
<evidence type="ECO:0000313" key="4">
    <source>
        <dbReference type="Proteomes" id="UP001194468"/>
    </source>
</evidence>
<feature type="transmembrane region" description="Helical" evidence="1">
    <location>
        <begin position="249"/>
        <end position="269"/>
    </location>
</feature>
<name>A0AAD4BH13_BOLED</name>
<reference evidence="3" key="2">
    <citation type="journal article" date="2020" name="Nat. Commun.">
        <title>Large-scale genome sequencing of mycorrhizal fungi provides insights into the early evolution of symbiotic traits.</title>
        <authorList>
            <person name="Miyauchi S."/>
            <person name="Kiss E."/>
            <person name="Kuo A."/>
            <person name="Drula E."/>
            <person name="Kohler A."/>
            <person name="Sanchez-Garcia M."/>
            <person name="Morin E."/>
            <person name="Andreopoulos B."/>
            <person name="Barry K.W."/>
            <person name="Bonito G."/>
            <person name="Buee M."/>
            <person name="Carver A."/>
            <person name="Chen C."/>
            <person name="Cichocki N."/>
            <person name="Clum A."/>
            <person name="Culley D."/>
            <person name="Crous P.W."/>
            <person name="Fauchery L."/>
            <person name="Girlanda M."/>
            <person name="Hayes R.D."/>
            <person name="Keri Z."/>
            <person name="LaButti K."/>
            <person name="Lipzen A."/>
            <person name="Lombard V."/>
            <person name="Magnuson J."/>
            <person name="Maillard F."/>
            <person name="Murat C."/>
            <person name="Nolan M."/>
            <person name="Ohm R.A."/>
            <person name="Pangilinan J."/>
            <person name="Pereira M.F."/>
            <person name="Perotto S."/>
            <person name="Peter M."/>
            <person name="Pfister S."/>
            <person name="Riley R."/>
            <person name="Sitrit Y."/>
            <person name="Stielow J.B."/>
            <person name="Szollosi G."/>
            <person name="Zifcakova L."/>
            <person name="Stursova M."/>
            <person name="Spatafora J.W."/>
            <person name="Tedersoo L."/>
            <person name="Vaario L.M."/>
            <person name="Yamada A."/>
            <person name="Yan M."/>
            <person name="Wang P."/>
            <person name="Xu J."/>
            <person name="Bruns T."/>
            <person name="Baldrian P."/>
            <person name="Vilgalys R."/>
            <person name="Dunand C."/>
            <person name="Henrissat B."/>
            <person name="Grigoriev I.V."/>
            <person name="Hibbett D."/>
            <person name="Nagy L.G."/>
            <person name="Martin F.M."/>
        </authorList>
    </citation>
    <scope>NUCLEOTIDE SEQUENCE</scope>
    <source>
        <strain evidence="3">BED1</strain>
    </source>
</reference>
<proteinExistence type="predicted"/>
<feature type="domain" description="DUF6533" evidence="2">
    <location>
        <begin position="19"/>
        <end position="63"/>
    </location>
</feature>
<evidence type="ECO:0000259" key="2">
    <source>
        <dbReference type="Pfam" id="PF20151"/>
    </source>
</evidence>
<gene>
    <name evidence="3" type="ORF">L210DRAFT_3115578</name>
</gene>
<feature type="transmembrane region" description="Helical" evidence="1">
    <location>
        <begin position="20"/>
        <end position="36"/>
    </location>
</feature>
<keyword evidence="1" id="KW-0812">Transmembrane</keyword>
<feature type="transmembrane region" description="Helical" evidence="1">
    <location>
        <begin position="120"/>
        <end position="142"/>
    </location>
</feature>
<feature type="transmembrane region" description="Helical" evidence="1">
    <location>
        <begin position="87"/>
        <end position="108"/>
    </location>
</feature>
<dbReference type="Proteomes" id="UP001194468">
    <property type="component" value="Unassembled WGS sequence"/>
</dbReference>
<feature type="transmembrane region" description="Helical" evidence="1">
    <location>
        <begin position="173"/>
        <end position="193"/>
    </location>
</feature>
<keyword evidence="1" id="KW-1133">Transmembrane helix</keyword>
<accession>A0AAD4BH13</accession>